<reference evidence="4 5" key="1">
    <citation type="submission" date="2017-01" db="EMBL/GenBank/DDBJ databases">
        <title>Genome sequencing of Rhodoferax fermentans JCM 7819.</title>
        <authorList>
            <person name="Kim Y.J."/>
            <person name="Farh M.E.-A."/>
            <person name="Yang D.-C."/>
        </authorList>
    </citation>
    <scope>NUCLEOTIDE SEQUENCE [LARGE SCALE GENOMIC DNA]</scope>
    <source>
        <strain evidence="4 5">JCM 7819</strain>
    </source>
</reference>
<keyword evidence="1" id="KW-0560">Oxidoreductase</keyword>
<dbReference type="AlphaFoldDB" id="A0A1T1ARJ2"/>
<dbReference type="Proteomes" id="UP000190750">
    <property type="component" value="Unassembled WGS sequence"/>
</dbReference>
<evidence type="ECO:0000259" key="3">
    <source>
        <dbReference type="Pfam" id="PF01266"/>
    </source>
</evidence>
<dbReference type="InterPro" id="IPR036188">
    <property type="entry name" value="FAD/NAD-bd_sf"/>
</dbReference>
<dbReference type="GO" id="GO:0005737">
    <property type="term" value="C:cytoplasm"/>
    <property type="evidence" value="ECO:0007669"/>
    <property type="project" value="TreeGrafter"/>
</dbReference>
<gene>
    <name evidence="4" type="ORF">RF819_08330</name>
</gene>
<dbReference type="Gene3D" id="3.30.9.10">
    <property type="entry name" value="D-Amino Acid Oxidase, subunit A, domain 2"/>
    <property type="match status" value="1"/>
</dbReference>
<dbReference type="Gene3D" id="3.50.50.60">
    <property type="entry name" value="FAD/NAD(P)-binding domain"/>
    <property type="match status" value="1"/>
</dbReference>
<dbReference type="OrthoDB" id="9806257at2"/>
<dbReference type="STRING" id="28066.RF819_08330"/>
<accession>A0A1T1ARJ2</accession>
<keyword evidence="2" id="KW-0472">Membrane</keyword>
<keyword evidence="2" id="KW-0812">Transmembrane</keyword>
<dbReference type="SUPFAM" id="SSF54373">
    <property type="entry name" value="FAD-linked reductases, C-terminal domain"/>
    <property type="match status" value="1"/>
</dbReference>
<evidence type="ECO:0000313" key="5">
    <source>
        <dbReference type="Proteomes" id="UP000190750"/>
    </source>
</evidence>
<dbReference type="SUPFAM" id="SSF51905">
    <property type="entry name" value="FAD/NAD(P)-binding domain"/>
    <property type="match status" value="1"/>
</dbReference>
<dbReference type="InterPro" id="IPR006076">
    <property type="entry name" value="FAD-dep_OxRdtase"/>
</dbReference>
<keyword evidence="5" id="KW-1185">Reference proteome</keyword>
<dbReference type="EMBL" id="MTJN01000002">
    <property type="protein sequence ID" value="OOV06729.1"/>
    <property type="molecule type" value="Genomic_DNA"/>
</dbReference>
<feature type="transmembrane region" description="Helical" evidence="2">
    <location>
        <begin position="6"/>
        <end position="23"/>
    </location>
</feature>
<protein>
    <recommendedName>
        <fullName evidence="3">FAD dependent oxidoreductase domain-containing protein</fullName>
    </recommendedName>
</protein>
<keyword evidence="2" id="KW-1133">Transmembrane helix</keyword>
<comment type="caution">
    <text evidence="4">The sequence shown here is derived from an EMBL/GenBank/DDBJ whole genome shotgun (WGS) entry which is preliminary data.</text>
</comment>
<sequence length="385" mass="40410">MRAPHVIVIGAGIVGASIAFFLSRFGARVTVLDAHTPAAGASGASDGAVSVASKRPGPMMSLAQASRALYHQWVQQGVLTDIYHTRPTYLFARTDEEVAVIAQQGADLMDLGERILPLTHAELMQRVPGLGRHVLAGMKVPDDGHALGYRVVDRLLHVANASIHRFTPVQRLLLSGERVVGVVTPNGALVADMVVAAAGLGTGALVGLDKVLIPRKGQLIVTDRASLLGPALPGPLMSAGYLAAKRRMVLGQRSASLVIDPLETGQFLIGSSRETGFADRQTDIHTVSSLLREALAVVPALAQRRVIRTFAGIRIGTQDGLPIVGRHPTLTGLFIATGMEGDGICLAPVMGSALARMVLDEDVGELDVSALDPGRFGDLPLADLS</sequence>
<dbReference type="GO" id="GO:0016491">
    <property type="term" value="F:oxidoreductase activity"/>
    <property type="evidence" value="ECO:0007669"/>
    <property type="project" value="UniProtKB-KW"/>
</dbReference>
<dbReference type="Pfam" id="PF01266">
    <property type="entry name" value="DAO"/>
    <property type="match status" value="1"/>
</dbReference>
<dbReference type="PANTHER" id="PTHR13847:SF287">
    <property type="entry name" value="FAD-DEPENDENT OXIDOREDUCTASE DOMAIN-CONTAINING PROTEIN 1"/>
    <property type="match status" value="1"/>
</dbReference>
<feature type="domain" description="FAD dependent oxidoreductase" evidence="3">
    <location>
        <begin position="5"/>
        <end position="357"/>
    </location>
</feature>
<dbReference type="PANTHER" id="PTHR13847">
    <property type="entry name" value="SARCOSINE DEHYDROGENASE-RELATED"/>
    <property type="match status" value="1"/>
</dbReference>
<evidence type="ECO:0000256" key="1">
    <source>
        <dbReference type="ARBA" id="ARBA00023002"/>
    </source>
</evidence>
<name>A0A1T1ARJ2_RHOFE</name>
<evidence type="ECO:0000313" key="4">
    <source>
        <dbReference type="EMBL" id="OOV06729.1"/>
    </source>
</evidence>
<proteinExistence type="predicted"/>
<evidence type="ECO:0000256" key="2">
    <source>
        <dbReference type="SAM" id="Phobius"/>
    </source>
</evidence>
<organism evidence="4 5">
    <name type="scientific">Rhodoferax fermentans</name>
    <dbReference type="NCBI Taxonomy" id="28066"/>
    <lineage>
        <taxon>Bacteria</taxon>
        <taxon>Pseudomonadati</taxon>
        <taxon>Pseudomonadota</taxon>
        <taxon>Betaproteobacteria</taxon>
        <taxon>Burkholderiales</taxon>
        <taxon>Comamonadaceae</taxon>
        <taxon>Rhodoferax</taxon>
    </lineage>
</organism>